<accession>A0ABN9DXP7</accession>
<sequence>MSSVCSLWGRMFIGCVFSPGRMLLVCFLSGSNVIGVFSLRVECPRCFLSRSNVLGVFSLQVECYWCVFCLRVECPLCVFSPGPLECPLCVFSPGRMSSVCFL</sequence>
<protein>
    <recommendedName>
        <fullName evidence="3">Secreted protein</fullName>
    </recommendedName>
</protein>
<organism evidence="1 2">
    <name type="scientific">Staurois parvus</name>
    <dbReference type="NCBI Taxonomy" id="386267"/>
    <lineage>
        <taxon>Eukaryota</taxon>
        <taxon>Metazoa</taxon>
        <taxon>Chordata</taxon>
        <taxon>Craniata</taxon>
        <taxon>Vertebrata</taxon>
        <taxon>Euteleostomi</taxon>
        <taxon>Amphibia</taxon>
        <taxon>Batrachia</taxon>
        <taxon>Anura</taxon>
        <taxon>Neobatrachia</taxon>
        <taxon>Ranoidea</taxon>
        <taxon>Ranidae</taxon>
        <taxon>Staurois</taxon>
    </lineage>
</organism>
<evidence type="ECO:0000313" key="2">
    <source>
        <dbReference type="Proteomes" id="UP001162483"/>
    </source>
</evidence>
<evidence type="ECO:0000313" key="1">
    <source>
        <dbReference type="EMBL" id="CAI9577385.1"/>
    </source>
</evidence>
<evidence type="ECO:0008006" key="3">
    <source>
        <dbReference type="Google" id="ProtNLM"/>
    </source>
</evidence>
<proteinExistence type="predicted"/>
<feature type="non-terminal residue" evidence="1">
    <location>
        <position position="102"/>
    </location>
</feature>
<dbReference type="Proteomes" id="UP001162483">
    <property type="component" value="Unassembled WGS sequence"/>
</dbReference>
<reference evidence="1" key="1">
    <citation type="submission" date="2023-05" db="EMBL/GenBank/DDBJ databases">
        <authorList>
            <person name="Stuckert A."/>
        </authorList>
    </citation>
    <scope>NUCLEOTIDE SEQUENCE</scope>
</reference>
<keyword evidence="2" id="KW-1185">Reference proteome</keyword>
<gene>
    <name evidence="1" type="ORF">SPARVUS_LOCUS8708949</name>
</gene>
<comment type="caution">
    <text evidence="1">The sequence shown here is derived from an EMBL/GenBank/DDBJ whole genome shotgun (WGS) entry which is preliminary data.</text>
</comment>
<name>A0ABN9DXP7_9NEOB</name>
<dbReference type="EMBL" id="CATNWA010014914">
    <property type="protein sequence ID" value="CAI9577385.1"/>
    <property type="molecule type" value="Genomic_DNA"/>
</dbReference>